<dbReference type="InterPro" id="IPR031121">
    <property type="entry name" value="RIK/BLOM7"/>
</dbReference>
<name>A0A8H7BIU0_9FUNG</name>
<dbReference type="SMART" id="SM00322">
    <property type="entry name" value="KH"/>
    <property type="match status" value="1"/>
</dbReference>
<dbReference type="InterPro" id="IPR055256">
    <property type="entry name" value="KH_1_KHDC4/BBP-like"/>
</dbReference>
<dbReference type="InterPro" id="IPR056149">
    <property type="entry name" value="PRP5/DDX46/KHDC4_KH"/>
</dbReference>
<sequence>MTDTVNKKRKWDDQGHTRSESSSPVSKFSKVSDDDRVQSTSTSDSKDVDPSKAASLAAAKINAMLAQKGISLKDDEQSSYPREKGDGEYVKDIPINDLKNRYMLTRGATQTQIQRETGADVTTRGKYYPDKNLATDKEPPLYLHITASTKEALDQAVAKIEELIETATVPLPGTGYGPREVERRERKFYESKIFVNIEGTTHFNIRAKIVGPQGAYVKHIQNETGSRVQLKGKGSGFYESSTGVEADEPLHVHISCPREEGLEKAVKLTQDLIDTVKAEHERAAQYASSYGRGGYSRGYRDYGPPHAGGYGYPPNPPPPPGPSPSDNSTAPPPPPEGSQAPASSGATTETAYGSSYADPASTATSSAADAQAYSGYDYSQYYAYYGQQYAYDPNYYNYYGYAAPAAANNQSSGPTSQEPATTSSSTDAASPSANTSGTSYNAVPPPPQL</sequence>
<dbReference type="InterPro" id="IPR004087">
    <property type="entry name" value="KH_dom"/>
</dbReference>
<feature type="region of interest" description="Disordered" evidence="2">
    <location>
        <begin position="294"/>
        <end position="368"/>
    </location>
</feature>
<dbReference type="GO" id="GO:0005634">
    <property type="term" value="C:nucleus"/>
    <property type="evidence" value="ECO:0007669"/>
    <property type="project" value="InterPro"/>
</dbReference>
<dbReference type="PROSITE" id="PS50084">
    <property type="entry name" value="KH_TYPE_1"/>
    <property type="match status" value="1"/>
</dbReference>
<dbReference type="AlphaFoldDB" id="A0A8H7BIU0"/>
<evidence type="ECO:0000313" key="4">
    <source>
        <dbReference type="EMBL" id="KAF7723317.1"/>
    </source>
</evidence>
<protein>
    <recommendedName>
        <fullName evidence="3">K Homology domain-containing protein</fullName>
    </recommendedName>
</protein>
<feature type="region of interest" description="Disordered" evidence="2">
    <location>
        <begin position="406"/>
        <end position="449"/>
    </location>
</feature>
<feature type="compositionally biased region" description="Polar residues" evidence="2">
    <location>
        <begin position="410"/>
        <end position="419"/>
    </location>
</feature>
<evidence type="ECO:0000313" key="5">
    <source>
        <dbReference type="Proteomes" id="UP000605846"/>
    </source>
</evidence>
<dbReference type="PANTHER" id="PTHR15744:SF0">
    <property type="entry name" value="KH HOMOLOGY DOMAIN-CONTAINING PROTEIN 4"/>
    <property type="match status" value="1"/>
</dbReference>
<evidence type="ECO:0000259" key="3">
    <source>
        <dbReference type="SMART" id="SM00322"/>
    </source>
</evidence>
<dbReference type="InterPro" id="IPR047889">
    <property type="entry name" value="KHDC4_KH-I_second"/>
</dbReference>
<dbReference type="CDD" id="cd22386">
    <property type="entry name" value="KH-I_KHDC4_rpt2"/>
    <property type="match status" value="1"/>
</dbReference>
<dbReference type="FunFam" id="3.30.1370.10:FF:000037">
    <property type="entry name" value="KH domain protein"/>
    <property type="match status" value="1"/>
</dbReference>
<keyword evidence="5" id="KW-1185">Reference proteome</keyword>
<dbReference type="SUPFAM" id="SSF54791">
    <property type="entry name" value="Eukaryotic type KH-domain (KH-domain type I)"/>
    <property type="match status" value="2"/>
</dbReference>
<dbReference type="OrthoDB" id="397265at2759"/>
<organism evidence="4 5">
    <name type="scientific">Apophysomyces ossiformis</name>
    <dbReference type="NCBI Taxonomy" id="679940"/>
    <lineage>
        <taxon>Eukaryota</taxon>
        <taxon>Fungi</taxon>
        <taxon>Fungi incertae sedis</taxon>
        <taxon>Mucoromycota</taxon>
        <taxon>Mucoromycotina</taxon>
        <taxon>Mucoromycetes</taxon>
        <taxon>Mucorales</taxon>
        <taxon>Mucorineae</taxon>
        <taxon>Mucoraceae</taxon>
        <taxon>Apophysomyces</taxon>
    </lineage>
</organism>
<feature type="compositionally biased region" description="Pro residues" evidence="2">
    <location>
        <begin position="313"/>
        <end position="323"/>
    </location>
</feature>
<dbReference type="PANTHER" id="PTHR15744">
    <property type="entry name" value="BLOM7"/>
    <property type="match status" value="1"/>
</dbReference>
<dbReference type="Pfam" id="PF22675">
    <property type="entry name" value="KH-I_KHDC4-BBP"/>
    <property type="match status" value="1"/>
</dbReference>
<feature type="compositionally biased region" description="Low complexity" evidence="2">
    <location>
        <begin position="354"/>
        <end position="368"/>
    </location>
</feature>
<evidence type="ECO:0000256" key="1">
    <source>
        <dbReference type="PROSITE-ProRule" id="PRU00117"/>
    </source>
</evidence>
<feature type="compositionally biased region" description="Low complexity" evidence="2">
    <location>
        <begin position="337"/>
        <end position="346"/>
    </location>
</feature>
<dbReference type="GO" id="GO:0003723">
    <property type="term" value="F:RNA binding"/>
    <property type="evidence" value="ECO:0007669"/>
    <property type="project" value="UniProtKB-UniRule"/>
</dbReference>
<proteinExistence type="predicted"/>
<feature type="domain" description="K Homology" evidence="3">
    <location>
        <begin position="187"/>
        <end position="274"/>
    </location>
</feature>
<gene>
    <name evidence="4" type="ORF">EC973_002114</name>
</gene>
<accession>A0A8H7BIU0</accession>
<dbReference type="Pfam" id="PF23469">
    <property type="entry name" value="KH_12"/>
    <property type="match status" value="1"/>
</dbReference>
<feature type="compositionally biased region" description="Low complexity" evidence="2">
    <location>
        <begin position="420"/>
        <end position="436"/>
    </location>
</feature>
<feature type="compositionally biased region" description="Basic and acidic residues" evidence="2">
    <location>
        <begin position="10"/>
        <end position="19"/>
    </location>
</feature>
<dbReference type="InterPro" id="IPR047890">
    <property type="entry name" value="KHDC4_KH-I_first"/>
</dbReference>
<dbReference type="Proteomes" id="UP000605846">
    <property type="component" value="Unassembled WGS sequence"/>
</dbReference>
<evidence type="ECO:0000256" key="2">
    <source>
        <dbReference type="SAM" id="MobiDB-lite"/>
    </source>
</evidence>
<keyword evidence="1" id="KW-0694">RNA-binding</keyword>
<comment type="caution">
    <text evidence="4">The sequence shown here is derived from an EMBL/GenBank/DDBJ whole genome shotgun (WGS) entry which is preliminary data.</text>
</comment>
<dbReference type="EMBL" id="JABAYA010000156">
    <property type="protein sequence ID" value="KAF7723317.1"/>
    <property type="molecule type" value="Genomic_DNA"/>
</dbReference>
<dbReference type="Gene3D" id="3.30.1370.10">
    <property type="entry name" value="K Homology domain, type 1"/>
    <property type="match status" value="2"/>
</dbReference>
<feature type="compositionally biased region" description="Low complexity" evidence="2">
    <location>
        <begin position="20"/>
        <end position="29"/>
    </location>
</feature>
<dbReference type="InterPro" id="IPR036612">
    <property type="entry name" value="KH_dom_type_1_sf"/>
</dbReference>
<reference evidence="4" key="1">
    <citation type="submission" date="2020-01" db="EMBL/GenBank/DDBJ databases">
        <title>Genome Sequencing of Three Apophysomyces-Like Fungal Strains Confirms a Novel Fungal Genus in the Mucoromycota with divergent Burkholderia-like Endosymbiotic Bacteria.</title>
        <authorList>
            <person name="Stajich J.E."/>
            <person name="Macias A.M."/>
            <person name="Carter-House D."/>
            <person name="Lovett B."/>
            <person name="Kasson L.R."/>
            <person name="Berry K."/>
            <person name="Grigoriev I."/>
            <person name="Chang Y."/>
            <person name="Spatafora J."/>
            <person name="Kasson M.T."/>
        </authorList>
    </citation>
    <scope>NUCLEOTIDE SEQUENCE</scope>
    <source>
        <strain evidence="4">NRRL A-21654</strain>
    </source>
</reference>
<feature type="region of interest" description="Disordered" evidence="2">
    <location>
        <begin position="1"/>
        <end position="53"/>
    </location>
</feature>
<dbReference type="CDD" id="cd22385">
    <property type="entry name" value="KH-I_KHDC4_rpt1"/>
    <property type="match status" value="1"/>
</dbReference>